<dbReference type="InterPro" id="IPR050723">
    <property type="entry name" value="CFA/CMAS"/>
</dbReference>
<dbReference type="Pfam" id="PF02353">
    <property type="entry name" value="CMAS"/>
    <property type="match status" value="1"/>
</dbReference>
<reference evidence="6 7" key="1">
    <citation type="submission" date="2015-12" db="EMBL/GenBank/DDBJ databases">
        <title>The genome of Folsomia candida.</title>
        <authorList>
            <person name="Faddeeva A."/>
            <person name="Derks M.F."/>
            <person name="Anvar Y."/>
            <person name="Smit S."/>
            <person name="Van Straalen N."/>
            <person name="Roelofs D."/>
        </authorList>
    </citation>
    <scope>NUCLEOTIDE SEQUENCE [LARGE SCALE GENOMIC DNA]</scope>
    <source>
        <strain evidence="6 7">VU population</strain>
        <tissue evidence="6">Whole body</tissue>
    </source>
</reference>
<keyword evidence="2" id="KW-0808">Transferase</keyword>
<gene>
    <name evidence="6" type="ORF">Fcan01_04820</name>
</gene>
<evidence type="ECO:0000256" key="3">
    <source>
        <dbReference type="ARBA" id="ARBA00022691"/>
    </source>
</evidence>
<feature type="region of interest" description="Disordered" evidence="5">
    <location>
        <begin position="59"/>
        <end position="78"/>
    </location>
</feature>
<evidence type="ECO:0000313" key="6">
    <source>
        <dbReference type="EMBL" id="OXA59678.1"/>
    </source>
</evidence>
<evidence type="ECO:0000256" key="2">
    <source>
        <dbReference type="ARBA" id="ARBA00022679"/>
    </source>
</evidence>
<dbReference type="Gene3D" id="3.40.50.150">
    <property type="entry name" value="Vaccinia Virus protein VP39"/>
    <property type="match status" value="1"/>
</dbReference>
<dbReference type="GO" id="GO:0006629">
    <property type="term" value="P:lipid metabolic process"/>
    <property type="evidence" value="ECO:0007669"/>
    <property type="project" value="UniProtKB-KW"/>
</dbReference>
<evidence type="ECO:0000256" key="4">
    <source>
        <dbReference type="ARBA" id="ARBA00023098"/>
    </source>
</evidence>
<organism evidence="6 7">
    <name type="scientific">Folsomia candida</name>
    <name type="common">Springtail</name>
    <dbReference type="NCBI Taxonomy" id="158441"/>
    <lineage>
        <taxon>Eukaryota</taxon>
        <taxon>Metazoa</taxon>
        <taxon>Ecdysozoa</taxon>
        <taxon>Arthropoda</taxon>
        <taxon>Hexapoda</taxon>
        <taxon>Collembola</taxon>
        <taxon>Entomobryomorpha</taxon>
        <taxon>Isotomoidea</taxon>
        <taxon>Isotomidae</taxon>
        <taxon>Proisotominae</taxon>
        <taxon>Folsomia</taxon>
    </lineage>
</organism>
<keyword evidence="4" id="KW-0443">Lipid metabolism</keyword>
<accession>A0A226ER50</accession>
<dbReference type="OrthoDB" id="8300214at2759"/>
<sequence length="415" mass="47411">MGEFYIFLQKVTSFIVAFIKWVELSILQAIPSHVEKWLADSYRNRMGVEFFGKGVSIKSQNHSENQNDKNGNNAKSDKSCDLEIHNPQFFSRIANQGSLGIGEAYIDEWWDCDNISELSYRIFKSRIFLEYLNPINRFFNYVQLSFFNLQSKTRSWEVAEKHYNIGNDLFECFLDPSMNYSCGLWANARNLEEAQINKMELIAQKLKLSPGMKVLDIGCGWGGLCKYLTEKHGVECVGITISEEGMKYGEASCAGLKVDFRLMDYRDLNETFDRILSVGMVEHVGRHNYRTFFEVVHRCLKEDGIFLLHTIGNNDPDLPGIEPFFHKTGIILGTTTARHYLHGTRILRKTGPKLSTDMGNDFIDCGLTIFNPRQACSAPANSSYGKLSCPRTGLKEDIALYVKWSPSCRKEIRVI</sequence>
<dbReference type="SUPFAM" id="SSF53335">
    <property type="entry name" value="S-adenosyl-L-methionine-dependent methyltransferases"/>
    <property type="match status" value="1"/>
</dbReference>
<dbReference type="Proteomes" id="UP000198287">
    <property type="component" value="Unassembled WGS sequence"/>
</dbReference>
<evidence type="ECO:0000313" key="7">
    <source>
        <dbReference type="Proteomes" id="UP000198287"/>
    </source>
</evidence>
<comment type="caution">
    <text evidence="6">The sequence shown here is derived from an EMBL/GenBank/DDBJ whole genome shotgun (WGS) entry which is preliminary data.</text>
</comment>
<feature type="compositionally biased region" description="Polar residues" evidence="5">
    <location>
        <begin position="59"/>
        <end position="74"/>
    </location>
</feature>
<dbReference type="CDD" id="cd02440">
    <property type="entry name" value="AdoMet_MTases"/>
    <property type="match status" value="1"/>
</dbReference>
<proteinExistence type="predicted"/>
<keyword evidence="7" id="KW-1185">Reference proteome</keyword>
<dbReference type="GO" id="GO:0008168">
    <property type="term" value="F:methyltransferase activity"/>
    <property type="evidence" value="ECO:0007669"/>
    <property type="project" value="UniProtKB-KW"/>
</dbReference>
<dbReference type="AlphaFoldDB" id="A0A226ER50"/>
<dbReference type="InterPro" id="IPR029063">
    <property type="entry name" value="SAM-dependent_MTases_sf"/>
</dbReference>
<name>A0A226ER50_FOLCA</name>
<evidence type="ECO:0000256" key="5">
    <source>
        <dbReference type="SAM" id="MobiDB-lite"/>
    </source>
</evidence>
<dbReference type="PANTHER" id="PTHR43667:SF1">
    <property type="entry name" value="CYCLOPROPANE-FATTY-ACYL-PHOSPHOLIPID SYNTHASE"/>
    <property type="match status" value="1"/>
</dbReference>
<keyword evidence="3" id="KW-0949">S-adenosyl-L-methionine</keyword>
<evidence type="ECO:0000256" key="1">
    <source>
        <dbReference type="ARBA" id="ARBA00022603"/>
    </source>
</evidence>
<keyword evidence="1" id="KW-0489">Methyltransferase</keyword>
<dbReference type="GO" id="GO:0032259">
    <property type="term" value="P:methylation"/>
    <property type="evidence" value="ECO:0007669"/>
    <property type="project" value="UniProtKB-KW"/>
</dbReference>
<protein>
    <submittedName>
        <fullName evidence="6">Cyclopropane-fatty-acyl-phospholipid synthase</fullName>
    </submittedName>
</protein>
<dbReference type="EMBL" id="LNIX01000002">
    <property type="protein sequence ID" value="OXA59678.1"/>
    <property type="molecule type" value="Genomic_DNA"/>
</dbReference>
<dbReference type="PANTHER" id="PTHR43667">
    <property type="entry name" value="CYCLOPROPANE-FATTY-ACYL-PHOSPHOLIPID SYNTHASE"/>
    <property type="match status" value="1"/>
</dbReference>